<feature type="chain" id="PRO_5043135053" evidence="2">
    <location>
        <begin position="18"/>
        <end position="255"/>
    </location>
</feature>
<dbReference type="AlphaFoldDB" id="A0A158PHX9"/>
<evidence type="ECO:0000313" key="5">
    <source>
        <dbReference type="WBParaSite" id="ACOC_0000688701-mRNA-1"/>
    </source>
</evidence>
<dbReference type="WBParaSite" id="ACOC_0000688701-mRNA-1">
    <property type="protein sequence ID" value="ACOC_0000688701-mRNA-1"/>
    <property type="gene ID" value="ACOC_0000688701"/>
</dbReference>
<feature type="signal peptide" evidence="2">
    <location>
        <begin position="1"/>
        <end position="17"/>
    </location>
</feature>
<evidence type="ECO:0000313" key="3">
    <source>
        <dbReference type="EMBL" id="VDM58473.1"/>
    </source>
</evidence>
<gene>
    <name evidence="3" type="ORF">ACOC_LOCUS6888</name>
</gene>
<dbReference type="Proteomes" id="UP000267027">
    <property type="component" value="Unassembled WGS sequence"/>
</dbReference>
<sequence>MRYRVCLLMTAVAFIRSSPIQYEVSPFRAKRDNENSTTMATFTVERLDAPIERIEIRLIDENSNSTVRNPAPVPQESAAGVTQQSGTVVENAIDTNGESADQYDVRYKKARAWLSFSTRTPTDSDDDDLDVLPPEAEESSSDDEYEPVEECLLNKAELPLKTVHRLTEQAKKLGKLIRTRNRLQQQYCINREHPQLNDEYRLCPIWRNEKKVHNYQLMRIKYCADYSKWPNASKLMSTYGDNLNLYETLYAFQKP</sequence>
<evidence type="ECO:0000313" key="4">
    <source>
        <dbReference type="Proteomes" id="UP000267027"/>
    </source>
</evidence>
<feature type="compositionally biased region" description="Acidic residues" evidence="1">
    <location>
        <begin position="123"/>
        <end position="146"/>
    </location>
</feature>
<feature type="region of interest" description="Disordered" evidence="1">
    <location>
        <begin position="118"/>
        <end position="146"/>
    </location>
</feature>
<name>A0A158PHX9_ANGCS</name>
<organism evidence="5">
    <name type="scientific">Angiostrongylus costaricensis</name>
    <name type="common">Nematode worm</name>
    <dbReference type="NCBI Taxonomy" id="334426"/>
    <lineage>
        <taxon>Eukaryota</taxon>
        <taxon>Metazoa</taxon>
        <taxon>Ecdysozoa</taxon>
        <taxon>Nematoda</taxon>
        <taxon>Chromadorea</taxon>
        <taxon>Rhabditida</taxon>
        <taxon>Rhabditina</taxon>
        <taxon>Rhabditomorpha</taxon>
        <taxon>Strongyloidea</taxon>
        <taxon>Metastrongylidae</taxon>
        <taxon>Angiostrongylus</taxon>
    </lineage>
</organism>
<evidence type="ECO:0000256" key="2">
    <source>
        <dbReference type="SAM" id="SignalP"/>
    </source>
</evidence>
<protein>
    <submittedName>
        <fullName evidence="5">Secreted protein</fullName>
    </submittedName>
</protein>
<dbReference type="OrthoDB" id="5808239at2759"/>
<dbReference type="OMA" id="DNHERIT"/>
<accession>A0A158PHX9</accession>
<dbReference type="EMBL" id="UYYA01003986">
    <property type="protein sequence ID" value="VDM58473.1"/>
    <property type="molecule type" value="Genomic_DNA"/>
</dbReference>
<keyword evidence="4" id="KW-1185">Reference proteome</keyword>
<keyword evidence="2" id="KW-0732">Signal</keyword>
<proteinExistence type="predicted"/>
<evidence type="ECO:0000256" key="1">
    <source>
        <dbReference type="SAM" id="MobiDB-lite"/>
    </source>
</evidence>
<reference evidence="5" key="1">
    <citation type="submission" date="2016-04" db="UniProtKB">
        <authorList>
            <consortium name="WormBaseParasite"/>
        </authorList>
    </citation>
    <scope>IDENTIFICATION</scope>
</reference>
<feature type="region of interest" description="Disordered" evidence="1">
    <location>
        <begin position="63"/>
        <end position="86"/>
    </location>
</feature>
<reference evidence="3 4" key="2">
    <citation type="submission" date="2018-11" db="EMBL/GenBank/DDBJ databases">
        <authorList>
            <consortium name="Pathogen Informatics"/>
        </authorList>
    </citation>
    <scope>NUCLEOTIDE SEQUENCE [LARGE SCALE GENOMIC DNA]</scope>
    <source>
        <strain evidence="3 4">Costa Rica</strain>
    </source>
</reference>